<comment type="catalytic activity">
    <reaction evidence="2">
        <text>2 GTP = 3',3'-c-di-GMP + 2 diphosphate</text>
        <dbReference type="Rhea" id="RHEA:24898"/>
        <dbReference type="ChEBI" id="CHEBI:33019"/>
        <dbReference type="ChEBI" id="CHEBI:37565"/>
        <dbReference type="ChEBI" id="CHEBI:58805"/>
        <dbReference type="EC" id="2.7.7.65"/>
    </reaction>
</comment>
<dbReference type="Pfam" id="PF00990">
    <property type="entry name" value="GGDEF"/>
    <property type="match status" value="1"/>
</dbReference>
<dbReference type="InterPro" id="IPR029787">
    <property type="entry name" value="Nucleotide_cyclase"/>
</dbReference>
<dbReference type="NCBIfam" id="TIGR00254">
    <property type="entry name" value="GGDEF"/>
    <property type="match status" value="1"/>
</dbReference>
<comment type="caution">
    <text evidence="4">The sequence shown here is derived from an EMBL/GenBank/DDBJ whole genome shotgun (WGS) entry which is preliminary data.</text>
</comment>
<name>A0A099LS89_9VIBR</name>
<protein>
    <recommendedName>
        <fullName evidence="1">diguanylate cyclase</fullName>
        <ecNumber evidence="1">2.7.7.65</ecNumber>
    </recommendedName>
</protein>
<dbReference type="InterPro" id="IPR000160">
    <property type="entry name" value="GGDEF_dom"/>
</dbReference>
<dbReference type="AlphaFoldDB" id="A0A099LS89"/>
<dbReference type="Proteomes" id="UP000029994">
    <property type="component" value="Unassembled WGS sequence"/>
</dbReference>
<accession>A0A099LS89</accession>
<dbReference type="SMART" id="SM00267">
    <property type="entry name" value="GGDEF"/>
    <property type="match status" value="1"/>
</dbReference>
<dbReference type="GO" id="GO:0052621">
    <property type="term" value="F:diguanylate cyclase activity"/>
    <property type="evidence" value="ECO:0007669"/>
    <property type="project" value="UniProtKB-EC"/>
</dbReference>
<dbReference type="SUPFAM" id="SSF55781">
    <property type="entry name" value="GAF domain-like"/>
    <property type="match status" value="1"/>
</dbReference>
<dbReference type="PROSITE" id="PS50887">
    <property type="entry name" value="GGDEF"/>
    <property type="match status" value="1"/>
</dbReference>
<dbReference type="CDD" id="cd01949">
    <property type="entry name" value="GGDEF"/>
    <property type="match status" value="1"/>
</dbReference>
<dbReference type="PANTHER" id="PTHR45138">
    <property type="entry name" value="REGULATORY COMPONENTS OF SENSORY TRANSDUCTION SYSTEM"/>
    <property type="match status" value="1"/>
</dbReference>
<dbReference type="GeneID" id="43682350"/>
<dbReference type="EMBL" id="JMCG01000001">
    <property type="protein sequence ID" value="KGK10504.1"/>
    <property type="molecule type" value="Genomic_DNA"/>
</dbReference>
<evidence type="ECO:0000256" key="1">
    <source>
        <dbReference type="ARBA" id="ARBA00012528"/>
    </source>
</evidence>
<dbReference type="EC" id="2.7.7.65" evidence="1"/>
<dbReference type="InterPro" id="IPR043128">
    <property type="entry name" value="Rev_trsase/Diguanyl_cyclase"/>
</dbReference>
<dbReference type="STRING" id="29495.EA26_03925"/>
<evidence type="ECO:0000313" key="4">
    <source>
        <dbReference type="EMBL" id="KGK10504.1"/>
    </source>
</evidence>
<dbReference type="SMART" id="SM00065">
    <property type="entry name" value="GAF"/>
    <property type="match status" value="1"/>
</dbReference>
<evidence type="ECO:0000313" key="5">
    <source>
        <dbReference type="Proteomes" id="UP000029994"/>
    </source>
</evidence>
<evidence type="ECO:0000259" key="3">
    <source>
        <dbReference type="PROSITE" id="PS50887"/>
    </source>
</evidence>
<dbReference type="InterPro" id="IPR003018">
    <property type="entry name" value="GAF"/>
</dbReference>
<reference evidence="4 5" key="1">
    <citation type="submission" date="2014-04" db="EMBL/GenBank/DDBJ databases">
        <title>Genome sequencing of Vibrio navarrensis strains.</title>
        <authorList>
            <person name="Gladney L.M."/>
            <person name="Katz L.S."/>
            <person name="Marino-Ramirez L."/>
            <person name="Jordan I.K."/>
        </authorList>
    </citation>
    <scope>NUCLEOTIDE SEQUENCE [LARGE SCALE GENOMIC DNA]</scope>
    <source>
        <strain evidence="4 5">ATCC 51183</strain>
    </source>
</reference>
<dbReference type="Gene3D" id="3.30.70.270">
    <property type="match status" value="1"/>
</dbReference>
<feature type="domain" description="GGDEF" evidence="3">
    <location>
        <begin position="210"/>
        <end position="340"/>
    </location>
</feature>
<gene>
    <name evidence="4" type="ORF">EA26_03925</name>
</gene>
<keyword evidence="5" id="KW-1185">Reference proteome</keyword>
<dbReference type="InterPro" id="IPR029016">
    <property type="entry name" value="GAF-like_dom_sf"/>
</dbReference>
<sequence>MDSNKLLQAHRAVNGLLGKLALGLEKDQLNQEIISLSEHLFDARKASILRFDPQQNTLHVEYAPSLPDFYNQAIEGVRVGEKVGSCGAAAFLRQTVVAENIKLHPNWQPYLALTQKANLHACWSVPVLSQDEQVLGTFAIYSDQPSSPSEAELEILQMLATLYAVALEKYQCEQQLYDHVNRDPLTQCYNRRMLLQSPHQQFSTPEHGQAVVGCFFVDVDDFKYINDRFGHDVGDQVLIDLAQWLMTRSPQEAMIARYGGDEFVIIATFASEQDFEHFYRQLRIGIKLFFVIEDYSVAVSIGAASTPAQGVVDLNELIRQADLSMYRVKRQHRDVSAGLS</sequence>
<dbReference type="RefSeq" id="WP_039424311.1">
    <property type="nucleotide sequence ID" value="NZ_CP061845.1"/>
</dbReference>
<dbReference type="SUPFAM" id="SSF55073">
    <property type="entry name" value="Nucleotide cyclase"/>
    <property type="match status" value="1"/>
</dbReference>
<dbReference type="InterPro" id="IPR050469">
    <property type="entry name" value="Diguanylate_Cyclase"/>
</dbReference>
<dbReference type="Pfam" id="PF13185">
    <property type="entry name" value="GAF_2"/>
    <property type="match status" value="1"/>
</dbReference>
<organism evidence="4 5">
    <name type="scientific">Vibrio navarrensis</name>
    <dbReference type="NCBI Taxonomy" id="29495"/>
    <lineage>
        <taxon>Bacteria</taxon>
        <taxon>Pseudomonadati</taxon>
        <taxon>Pseudomonadota</taxon>
        <taxon>Gammaproteobacteria</taxon>
        <taxon>Vibrionales</taxon>
        <taxon>Vibrionaceae</taxon>
        <taxon>Vibrio</taxon>
    </lineage>
</organism>
<dbReference type="PANTHER" id="PTHR45138:SF9">
    <property type="entry name" value="DIGUANYLATE CYCLASE DGCM-RELATED"/>
    <property type="match status" value="1"/>
</dbReference>
<dbReference type="eggNOG" id="COG3706">
    <property type="taxonomic scope" value="Bacteria"/>
</dbReference>
<proteinExistence type="predicted"/>
<dbReference type="Gene3D" id="3.30.450.40">
    <property type="match status" value="1"/>
</dbReference>
<evidence type="ECO:0000256" key="2">
    <source>
        <dbReference type="ARBA" id="ARBA00034247"/>
    </source>
</evidence>